<keyword evidence="4" id="KW-0633">Potassium transport</keyword>
<evidence type="ECO:0000256" key="16">
    <source>
        <dbReference type="ARBA" id="ARBA00041416"/>
    </source>
</evidence>
<reference evidence="21" key="1">
    <citation type="submission" date="2016-04" db="EMBL/GenBank/DDBJ databases">
        <title>ATP-Binding Cassette transporters in monogonont rotifer Brachionus koreanus.</title>
        <authorList>
            <person name="Jeong C.-B."/>
            <person name="Kang H.-M."/>
            <person name="Lee J.-S."/>
        </authorList>
    </citation>
    <scope>NUCLEOTIDE SEQUENCE</scope>
</reference>
<evidence type="ECO:0000256" key="3">
    <source>
        <dbReference type="ARBA" id="ARBA00022448"/>
    </source>
</evidence>
<evidence type="ECO:0000256" key="5">
    <source>
        <dbReference type="ARBA" id="ARBA00022692"/>
    </source>
</evidence>
<dbReference type="GO" id="GO:0005743">
    <property type="term" value="C:mitochondrial inner membrane"/>
    <property type="evidence" value="ECO:0007669"/>
    <property type="project" value="UniProtKB-SubCell"/>
</dbReference>
<dbReference type="InterPro" id="IPR027417">
    <property type="entry name" value="P-loop_NTPase"/>
</dbReference>
<dbReference type="InterPro" id="IPR036640">
    <property type="entry name" value="ABC1_TM_sf"/>
</dbReference>
<dbReference type="PROSITE" id="PS50929">
    <property type="entry name" value="ABC_TM1F"/>
    <property type="match status" value="1"/>
</dbReference>
<keyword evidence="8 21" id="KW-0067">ATP-binding</keyword>
<keyword evidence="5 18" id="KW-0812">Transmembrane</keyword>
<dbReference type="SMART" id="SM00382">
    <property type="entry name" value="AAA"/>
    <property type="match status" value="1"/>
</dbReference>
<evidence type="ECO:0000256" key="1">
    <source>
        <dbReference type="ARBA" id="ARBA00004448"/>
    </source>
</evidence>
<keyword evidence="13" id="KW-0496">Mitochondrion</keyword>
<keyword evidence="9" id="KW-0809">Transit peptide</keyword>
<dbReference type="GO" id="GO:0015421">
    <property type="term" value="F:ABC-type oligopeptide transporter activity"/>
    <property type="evidence" value="ECO:0007669"/>
    <property type="project" value="TreeGrafter"/>
</dbReference>
<dbReference type="InterPro" id="IPR003439">
    <property type="entry name" value="ABC_transporter-like_ATP-bd"/>
</dbReference>
<dbReference type="GO" id="GO:0016887">
    <property type="term" value="F:ATP hydrolysis activity"/>
    <property type="evidence" value="ECO:0007669"/>
    <property type="project" value="InterPro"/>
</dbReference>
<comment type="similarity">
    <text evidence="2">Belongs to the ABC transporter superfamily. ABCB family. Multidrug resistance exporter (TC 3.A.1.201) subfamily.</text>
</comment>
<keyword evidence="3" id="KW-0813">Transport</keyword>
<dbReference type="Pfam" id="PF00664">
    <property type="entry name" value="ABC_membrane"/>
    <property type="match status" value="1"/>
</dbReference>
<keyword evidence="10" id="KW-0630">Potassium</keyword>
<organism evidence="21">
    <name type="scientific">Brachionus koreanus</name>
    <dbReference type="NCBI Taxonomy" id="1199090"/>
    <lineage>
        <taxon>Eukaryota</taxon>
        <taxon>Metazoa</taxon>
        <taxon>Spiralia</taxon>
        <taxon>Gnathifera</taxon>
        <taxon>Rotifera</taxon>
        <taxon>Eurotatoria</taxon>
        <taxon>Monogononta</taxon>
        <taxon>Pseudotrocha</taxon>
        <taxon>Ploima</taxon>
        <taxon>Brachionidae</taxon>
        <taxon>Brachionus</taxon>
    </lineage>
</organism>
<evidence type="ECO:0000313" key="21">
    <source>
        <dbReference type="EMBL" id="APD26531.1"/>
    </source>
</evidence>
<evidence type="ECO:0000256" key="12">
    <source>
        <dbReference type="ARBA" id="ARBA00023065"/>
    </source>
</evidence>
<evidence type="ECO:0000256" key="13">
    <source>
        <dbReference type="ARBA" id="ARBA00023128"/>
    </source>
</evidence>
<evidence type="ECO:0000256" key="2">
    <source>
        <dbReference type="ARBA" id="ARBA00007577"/>
    </source>
</evidence>
<dbReference type="PANTHER" id="PTHR43394:SF17">
    <property type="entry name" value="MITOCHONDRIAL POTASSIUM CHANNEL ATP-BINDING SUBUNIT"/>
    <property type="match status" value="1"/>
</dbReference>
<evidence type="ECO:0000256" key="10">
    <source>
        <dbReference type="ARBA" id="ARBA00022958"/>
    </source>
</evidence>
<dbReference type="GO" id="GO:0090374">
    <property type="term" value="P:oligopeptide export from mitochondrion"/>
    <property type="evidence" value="ECO:0007669"/>
    <property type="project" value="TreeGrafter"/>
</dbReference>
<evidence type="ECO:0000256" key="4">
    <source>
        <dbReference type="ARBA" id="ARBA00022538"/>
    </source>
</evidence>
<evidence type="ECO:0000256" key="6">
    <source>
        <dbReference type="ARBA" id="ARBA00022741"/>
    </source>
</evidence>
<comment type="subcellular location">
    <subcellularLocation>
        <location evidence="1">Mitochondrion inner membrane</location>
        <topology evidence="1">Multi-pass membrane protein</topology>
    </subcellularLocation>
</comment>
<feature type="transmembrane region" description="Helical" evidence="18">
    <location>
        <begin position="138"/>
        <end position="157"/>
    </location>
</feature>
<evidence type="ECO:0000256" key="7">
    <source>
        <dbReference type="ARBA" id="ARBA00022792"/>
    </source>
</evidence>
<evidence type="ECO:0000259" key="20">
    <source>
        <dbReference type="PROSITE" id="PS50929"/>
    </source>
</evidence>
<dbReference type="SUPFAM" id="SSF52540">
    <property type="entry name" value="P-loop containing nucleoside triphosphate hydrolases"/>
    <property type="match status" value="1"/>
</dbReference>
<feature type="transmembrane region" description="Helical" evidence="18">
    <location>
        <begin position="190"/>
        <end position="210"/>
    </location>
</feature>
<dbReference type="CDD" id="cd18574">
    <property type="entry name" value="ABC_6TM_ABCB8_like"/>
    <property type="match status" value="1"/>
</dbReference>
<evidence type="ECO:0000256" key="11">
    <source>
        <dbReference type="ARBA" id="ARBA00022989"/>
    </source>
</evidence>
<proteinExistence type="inferred from homology"/>
<dbReference type="PROSITE" id="PS50893">
    <property type="entry name" value="ABC_TRANSPORTER_2"/>
    <property type="match status" value="1"/>
</dbReference>
<dbReference type="Gene3D" id="1.20.1560.10">
    <property type="entry name" value="ABC transporter type 1, transmembrane domain"/>
    <property type="match status" value="1"/>
</dbReference>
<keyword evidence="7" id="KW-0999">Mitochondrion inner membrane</keyword>
<dbReference type="Pfam" id="PF00005">
    <property type="entry name" value="ABC_tran"/>
    <property type="match status" value="1"/>
</dbReference>
<name>A0A1J0MN01_9BILA</name>
<dbReference type="FunFam" id="1.20.1560.10:FF:000016">
    <property type="entry name" value="ATP-binding cassette sub-family B member 8, mitochondrial"/>
    <property type="match status" value="1"/>
</dbReference>
<dbReference type="CDD" id="cd03249">
    <property type="entry name" value="ABC_MTABC3_MDL1_MDL2"/>
    <property type="match status" value="1"/>
</dbReference>
<evidence type="ECO:0000256" key="15">
    <source>
        <dbReference type="ARBA" id="ARBA00040439"/>
    </source>
</evidence>
<dbReference type="PANTHER" id="PTHR43394">
    <property type="entry name" value="ATP-DEPENDENT PERMEASE MDL1, MITOCHONDRIAL"/>
    <property type="match status" value="1"/>
</dbReference>
<feature type="domain" description="ABC transporter" evidence="19">
    <location>
        <begin position="462"/>
        <end position="699"/>
    </location>
</feature>
<keyword evidence="14 18" id="KW-0472">Membrane</keyword>
<feature type="domain" description="ABC transmembrane type-1" evidence="20">
    <location>
        <begin position="141"/>
        <end position="428"/>
    </location>
</feature>
<dbReference type="Gene3D" id="3.40.50.300">
    <property type="entry name" value="P-loop containing nucleotide triphosphate hydrolases"/>
    <property type="match status" value="1"/>
</dbReference>
<dbReference type="GO" id="GO:0006813">
    <property type="term" value="P:potassium ion transport"/>
    <property type="evidence" value="ECO:0007669"/>
    <property type="project" value="UniProtKB-KW"/>
</dbReference>
<dbReference type="GO" id="GO:0005524">
    <property type="term" value="F:ATP binding"/>
    <property type="evidence" value="ECO:0007669"/>
    <property type="project" value="UniProtKB-KW"/>
</dbReference>
<dbReference type="EMBL" id="KX134752">
    <property type="protein sequence ID" value="APD26531.1"/>
    <property type="molecule type" value="Genomic_DNA"/>
</dbReference>
<dbReference type="FunFam" id="3.40.50.300:FF:000403">
    <property type="entry name" value="ATP-binding cassette sub-family B member 8, mitochondrial"/>
    <property type="match status" value="1"/>
</dbReference>
<evidence type="ECO:0000256" key="17">
    <source>
        <dbReference type="ARBA" id="ARBA00042968"/>
    </source>
</evidence>
<protein>
    <recommendedName>
        <fullName evidence="15">Mitochondrial potassium channel ATP-binding subunit</fullName>
    </recommendedName>
    <alternativeName>
        <fullName evidence="17">ATP-binding cassette sub-family B member 8, mitochondrial</fullName>
    </alternativeName>
    <alternativeName>
        <fullName evidence="16">Mitochondrial sulfonylurea-receptor</fullName>
    </alternativeName>
</protein>
<evidence type="ECO:0000256" key="8">
    <source>
        <dbReference type="ARBA" id="ARBA00022840"/>
    </source>
</evidence>
<dbReference type="InterPro" id="IPR011527">
    <property type="entry name" value="ABC1_TM_dom"/>
</dbReference>
<sequence>MGFLFACKIFQNSSRRSIKPYKFQQKAFFSLKNKTRLTALNSIKKKAVIGLSGLVVSSGIGYIGWNEFDKYHHIEFLKKKIKEFLDLIQNSFIVQCDSNVKQNRTAFYEETIGLDAKNKKKEPFDWIEFLKLVWNEKFYFFAATISAFLVAVLNIQIPQDLGNLINSVYDMLKSNETNYESLYKPAFNLIKLYIAQSVFTFSYIYTLGIMGENMASNLKNNLFNKIIKQDICFYDGSRSGELIDRLTTDIQEFKSSFKSCISQGLKSATQIIGCCVSLYMISPKLTLITGLIVPTAIAFGSFFGSILRKYSRKAQAQISKSTAVADEAINNVRTVRAFAMEDNEVEIFANEVEKARKLNIKLSLGIGIFQGVSNLFVNGMVLGVLYAGGQMLINNEINAGQMMAYLTATQMIQRSFTQLSILFGQALRGISSGARVFEFLSLQPSIPVDDVGAKIRNLKGNIEFKNVSFKYPNREEMNVLENFNLEIKPGEIVAIVGHSGSGKSTVCSLLERFYDINDGNISIDGVDINELSPYWLRRQAIGYISQEPILFATSISENIRYGKPDATDDEVIQAAKLANAHDFISSFPKQYDTVIGERGTTLSGGQKQRIAITRALLKNPKILILDEATSALDSKSERLVQETINNVIKGHTVIIVAHRLSTIQKADKIVVMHNGKIIEIGNHKQLMESKGHYYNLFNLQSLK</sequence>
<dbReference type="InterPro" id="IPR039421">
    <property type="entry name" value="Type_1_exporter"/>
</dbReference>
<accession>A0A1J0MN01</accession>
<feature type="transmembrane region" description="Helical" evidence="18">
    <location>
        <begin position="287"/>
        <end position="307"/>
    </location>
</feature>
<evidence type="ECO:0000256" key="9">
    <source>
        <dbReference type="ARBA" id="ARBA00022946"/>
    </source>
</evidence>
<feature type="transmembrane region" description="Helical" evidence="18">
    <location>
        <begin position="364"/>
        <end position="388"/>
    </location>
</feature>
<evidence type="ECO:0000259" key="19">
    <source>
        <dbReference type="PROSITE" id="PS50893"/>
    </source>
</evidence>
<keyword evidence="11 18" id="KW-1133">Transmembrane helix</keyword>
<dbReference type="SUPFAM" id="SSF90123">
    <property type="entry name" value="ABC transporter transmembrane region"/>
    <property type="match status" value="1"/>
</dbReference>
<dbReference type="InterPro" id="IPR003593">
    <property type="entry name" value="AAA+_ATPase"/>
</dbReference>
<evidence type="ECO:0000256" key="14">
    <source>
        <dbReference type="ARBA" id="ARBA00023136"/>
    </source>
</evidence>
<keyword evidence="12" id="KW-0406">Ion transport</keyword>
<evidence type="ECO:0000256" key="18">
    <source>
        <dbReference type="SAM" id="Phobius"/>
    </source>
</evidence>
<dbReference type="AlphaFoldDB" id="A0A1J0MN01"/>
<keyword evidence="6" id="KW-0547">Nucleotide-binding</keyword>